<proteinExistence type="predicted"/>
<dbReference type="AlphaFoldDB" id="F8QKS7"/>
<dbReference type="OrthoDB" id="2928884at2759"/>
<sequence>MVPHRSWFEPGTYHVLHPPRTISFGDESSDYNIALSNVLLVPNFTLALVSVHKLSKTGLSTLFPAGSNACEVRKKEELILTALHKRGFYHIQAKPEINPESAFAAVDVNLLHRRMGHIGMDRLQRM</sequence>
<accession>F8QKS7</accession>
<dbReference type="Proteomes" id="UP000008063">
    <property type="component" value="Unassembled WGS sequence"/>
</dbReference>
<reference evidence="2" key="1">
    <citation type="journal article" date="2011" name="Science">
        <title>The plant cell wall-decomposing machinery underlies the functional diversity of forest fungi.</title>
        <authorList>
            <person name="Eastwood D.C."/>
            <person name="Floudas D."/>
            <person name="Binder M."/>
            <person name="Majcherczyk A."/>
            <person name="Schneider P."/>
            <person name="Aerts A."/>
            <person name="Asiegbu F.O."/>
            <person name="Baker S.E."/>
            <person name="Barry K."/>
            <person name="Bendiksby M."/>
            <person name="Blumentritt M."/>
            <person name="Coutinho P.M."/>
            <person name="Cullen D."/>
            <person name="de Vries R.P."/>
            <person name="Gathman A."/>
            <person name="Goodell B."/>
            <person name="Henrissat B."/>
            <person name="Ihrmark K."/>
            <person name="Kauserud H."/>
            <person name="Kohler A."/>
            <person name="LaButti K."/>
            <person name="Lapidus A."/>
            <person name="Lavin J.L."/>
            <person name="Lee Y.-H."/>
            <person name="Lindquist E."/>
            <person name="Lilly W."/>
            <person name="Lucas S."/>
            <person name="Morin E."/>
            <person name="Murat C."/>
            <person name="Oguiza J.A."/>
            <person name="Park J."/>
            <person name="Pisabarro A.G."/>
            <person name="Riley R."/>
            <person name="Rosling A."/>
            <person name="Salamov A."/>
            <person name="Schmidt O."/>
            <person name="Schmutz J."/>
            <person name="Skrede I."/>
            <person name="Stenlid J."/>
            <person name="Wiebenga A."/>
            <person name="Xie X."/>
            <person name="Kuees U."/>
            <person name="Hibbett D.S."/>
            <person name="Hoffmeister D."/>
            <person name="Hoegberg N."/>
            <person name="Martin F."/>
            <person name="Grigoriev I.V."/>
            <person name="Watkinson S.C."/>
        </authorList>
    </citation>
    <scope>NUCLEOTIDE SEQUENCE [LARGE SCALE GENOMIC DNA]</scope>
    <source>
        <strain evidence="2">strain S7.3</strain>
    </source>
</reference>
<dbReference type="EMBL" id="GL946423">
    <property type="protein sequence ID" value="EGN91093.1"/>
    <property type="molecule type" value="Genomic_DNA"/>
</dbReference>
<organism evidence="2">
    <name type="scientific">Serpula lacrymans var. lacrymans (strain S7.3)</name>
    <name type="common">Dry rot fungus</name>
    <dbReference type="NCBI Taxonomy" id="936435"/>
    <lineage>
        <taxon>Eukaryota</taxon>
        <taxon>Fungi</taxon>
        <taxon>Dikarya</taxon>
        <taxon>Basidiomycota</taxon>
        <taxon>Agaricomycotina</taxon>
        <taxon>Agaricomycetes</taxon>
        <taxon>Agaricomycetidae</taxon>
        <taxon>Boletales</taxon>
        <taxon>Coniophorineae</taxon>
        <taxon>Serpulaceae</taxon>
        <taxon>Serpula</taxon>
    </lineage>
</organism>
<keyword evidence="2" id="KW-1185">Reference proteome</keyword>
<dbReference type="InParanoid" id="F8QKS7"/>
<evidence type="ECO:0000313" key="1">
    <source>
        <dbReference type="EMBL" id="EGN91093.1"/>
    </source>
</evidence>
<protein>
    <recommendedName>
        <fullName evidence="3">GAG-pre-integrase domain-containing protein</fullName>
    </recommendedName>
</protein>
<name>F8QKS7_SERL3</name>
<gene>
    <name evidence="1" type="ORF">SERLA73DRAFT_81183</name>
</gene>
<evidence type="ECO:0000313" key="2">
    <source>
        <dbReference type="Proteomes" id="UP000008063"/>
    </source>
</evidence>
<dbReference type="HOGENOM" id="CLU_160181_0_0_1"/>
<evidence type="ECO:0008006" key="3">
    <source>
        <dbReference type="Google" id="ProtNLM"/>
    </source>
</evidence>
<feature type="non-terminal residue" evidence="1">
    <location>
        <position position="126"/>
    </location>
</feature>